<dbReference type="AlphaFoldDB" id="A0A2Y9A1Z0"/>
<dbReference type="PANTHER" id="PTHR12631:SF10">
    <property type="entry name" value="BETA-XYLOSIDASE-LIKE PROTEIN-RELATED"/>
    <property type="match status" value="1"/>
</dbReference>
<dbReference type="Proteomes" id="UP000245839">
    <property type="component" value="Unassembled WGS sequence"/>
</dbReference>
<proteinExistence type="predicted"/>
<dbReference type="SUPFAM" id="SSF51445">
    <property type="entry name" value="(Trans)glycosidases"/>
    <property type="match status" value="1"/>
</dbReference>
<accession>A0A2Y9A1Z0</accession>
<dbReference type="Gene3D" id="3.20.20.80">
    <property type="entry name" value="Glycosidases"/>
    <property type="match status" value="1"/>
</dbReference>
<dbReference type="EMBL" id="QGDJ01000001">
    <property type="protein sequence ID" value="PWJ22182.1"/>
    <property type="molecule type" value="Genomic_DNA"/>
</dbReference>
<feature type="chain" id="PRO_5044071854" description="Glycosyl hydrolase catalytic core" evidence="1">
    <location>
        <begin position="20"/>
        <end position="533"/>
    </location>
</feature>
<organism evidence="3 5">
    <name type="scientific">Jannaschia seohaensis</name>
    <dbReference type="NCBI Taxonomy" id="475081"/>
    <lineage>
        <taxon>Bacteria</taxon>
        <taxon>Pseudomonadati</taxon>
        <taxon>Pseudomonadota</taxon>
        <taxon>Alphaproteobacteria</taxon>
        <taxon>Rhodobacterales</taxon>
        <taxon>Roseobacteraceae</taxon>
        <taxon>Jannaschia</taxon>
    </lineage>
</organism>
<dbReference type="PANTHER" id="PTHR12631">
    <property type="entry name" value="ALPHA-L-IDURONIDASE"/>
    <property type="match status" value="1"/>
</dbReference>
<keyword evidence="4" id="KW-1185">Reference proteome</keyword>
<dbReference type="OrthoDB" id="9776971at2"/>
<evidence type="ECO:0000313" key="5">
    <source>
        <dbReference type="Proteomes" id="UP000251571"/>
    </source>
</evidence>
<evidence type="ECO:0000313" key="3">
    <source>
        <dbReference type="EMBL" id="SSA38460.1"/>
    </source>
</evidence>
<evidence type="ECO:0000256" key="1">
    <source>
        <dbReference type="SAM" id="SignalP"/>
    </source>
</evidence>
<evidence type="ECO:0000313" key="2">
    <source>
        <dbReference type="EMBL" id="PWJ22182.1"/>
    </source>
</evidence>
<evidence type="ECO:0008006" key="6">
    <source>
        <dbReference type="Google" id="ProtNLM"/>
    </source>
</evidence>
<reference evidence="2 4" key="2">
    <citation type="submission" date="2018-03" db="EMBL/GenBank/DDBJ databases">
        <title>Genomic Encyclopedia of Archaeal and Bacterial Type Strains, Phase II (KMG-II): from individual species to whole genera.</title>
        <authorList>
            <person name="Goeker M."/>
        </authorList>
    </citation>
    <scope>NUCLEOTIDE SEQUENCE [LARGE SCALE GENOMIC DNA]</scope>
    <source>
        <strain evidence="2 4">DSM 25227</strain>
    </source>
</reference>
<dbReference type="RefSeq" id="WP_109562760.1">
    <property type="nucleotide sequence ID" value="NZ_QGDJ01000001.1"/>
</dbReference>
<keyword evidence="1" id="KW-0732">Signal</keyword>
<dbReference type="Proteomes" id="UP000251571">
    <property type="component" value="Unassembled WGS sequence"/>
</dbReference>
<dbReference type="InterPro" id="IPR017853">
    <property type="entry name" value="GH"/>
</dbReference>
<dbReference type="GO" id="GO:0004553">
    <property type="term" value="F:hydrolase activity, hydrolyzing O-glycosyl compounds"/>
    <property type="evidence" value="ECO:0007669"/>
    <property type="project" value="TreeGrafter"/>
</dbReference>
<protein>
    <recommendedName>
        <fullName evidence="6">Glycosyl hydrolase catalytic core</fullName>
    </recommendedName>
</protein>
<feature type="signal peptide" evidence="1">
    <location>
        <begin position="1"/>
        <end position="19"/>
    </location>
</feature>
<sequence>MRWVHVLFLTAALAGAAPAQELRGPDMAVASNFGQGMPLGLLQAAVAAGIADFRDAVYWDRVEGPDGRFRFVRGRDTFPARLPRMSLTVNNGHPAYEEGATPVTPEGIAAFGRHAAETAARFPTVDAVEIGNEINSENFVTGPLRAGGLVRRAEGYTALLESVARQVRAVRPDVRILGGALHSLPTGYTALLDRAGAFAHMDALAFHPYDTPPEVLPAQVAEMRRLPALAEMPFEITEYGTPDAEAAPALLLKMHCMAALSGVTRLAWYPLHPRGDGFAPVLTRAGEVTELGRAYLFVQDRLAGLPVTNAAPDAFARGCRYGDAATVIWGAPREVILPPGARTLGPNGTEMAPVLSEEVPLLVLGPPPTLGPVDLLADSFLQFGYPGKGFTRLARNPLGVAPLVTMPGQGRSGVPWTPYLGRPDDPGVRLLSRSLLPSGTAAFPVEVVHRYVAPAALEAELDLMLHPAARSVDGVRLTVSLDGAAVTDLHVTERHEARHAFSLAEGSVLEIAVGPGDTALGDVTGYRFTLRAR</sequence>
<evidence type="ECO:0000313" key="4">
    <source>
        <dbReference type="Proteomes" id="UP000245839"/>
    </source>
</evidence>
<gene>
    <name evidence="2" type="ORF">BCF38_101592</name>
    <name evidence="3" type="ORF">SAMN05421539_101592</name>
</gene>
<name>A0A2Y9A1Z0_9RHOB</name>
<reference evidence="3 5" key="1">
    <citation type="submission" date="2016-10" db="EMBL/GenBank/DDBJ databases">
        <authorList>
            <person name="Cai Z."/>
        </authorList>
    </citation>
    <scope>NUCLEOTIDE SEQUENCE [LARGE SCALE GENOMIC DNA]</scope>
    <source>
        <strain evidence="3 5">DSM 25227</strain>
    </source>
</reference>
<dbReference type="InterPro" id="IPR051923">
    <property type="entry name" value="Glycosyl_Hydrolase_39"/>
</dbReference>
<dbReference type="EMBL" id="UETC01000001">
    <property type="protein sequence ID" value="SSA38460.1"/>
    <property type="molecule type" value="Genomic_DNA"/>
</dbReference>